<organism evidence="1">
    <name type="scientific">Uncultured Desulfatiglans sp</name>
    <dbReference type="NCBI Taxonomy" id="1748965"/>
    <lineage>
        <taxon>Bacteria</taxon>
        <taxon>Pseudomonadati</taxon>
        <taxon>Thermodesulfobacteriota</taxon>
        <taxon>Desulfobacteria</taxon>
        <taxon>Desulfatiglandales</taxon>
        <taxon>Desulfatiglandaceae</taxon>
        <taxon>Desulfatiglans</taxon>
        <taxon>environmental samples</taxon>
    </lineage>
</organism>
<evidence type="ECO:0008006" key="2">
    <source>
        <dbReference type="Google" id="ProtNLM"/>
    </source>
</evidence>
<reference evidence="1" key="1">
    <citation type="submission" date="2018-07" db="EMBL/GenBank/DDBJ databases">
        <authorList>
            <consortium name="Genoscope - CEA"/>
            <person name="William W."/>
        </authorList>
    </citation>
    <scope>NUCLEOTIDE SEQUENCE</scope>
    <source>
        <strain evidence="1">IK1</strain>
    </source>
</reference>
<dbReference type="AlphaFoldDB" id="A0A653A6S2"/>
<dbReference type="GO" id="GO:0005975">
    <property type="term" value="P:carbohydrate metabolic process"/>
    <property type="evidence" value="ECO:0007669"/>
    <property type="project" value="InterPro"/>
</dbReference>
<sequence length="266" mass="30957">MMNVDFTIKAYKELLVAVKRQGFSFQTVELFMSQLLEKVVVLRHDVDRLPGNSLRMARLEQELGVVATYYFRSVPESWNEGIIQEIAGLGHEVGYHYESLTTCKGNLEQAFNDFKLNLERLRKLVPVSTICMHGSPRSAWDSKDLWKIYGYESLGIAGEPYLDTDFDEVFYLTDTGRRWDGWKVSVRDKMRQQKEWVEQGLVFHSTWEIIRAAKHGKLPDRIMMTVHPQRWTDDPVAWGKELILQNTKNVVKRLVLKNRTKGTKSD</sequence>
<protein>
    <recommendedName>
        <fullName evidence="2">Polysaccharide deacetylase</fullName>
    </recommendedName>
</protein>
<proteinExistence type="predicted"/>
<name>A0A653A6S2_UNCDX</name>
<dbReference type="EMBL" id="UPXX01000025">
    <property type="protein sequence ID" value="VBB43674.1"/>
    <property type="molecule type" value="Genomic_DNA"/>
</dbReference>
<gene>
    <name evidence="1" type="ORF">TRIP_B310007</name>
</gene>
<evidence type="ECO:0000313" key="1">
    <source>
        <dbReference type="EMBL" id="VBB43674.1"/>
    </source>
</evidence>
<accession>A0A653A6S2</accession>
<dbReference type="SUPFAM" id="SSF88713">
    <property type="entry name" value="Glycoside hydrolase/deacetylase"/>
    <property type="match status" value="1"/>
</dbReference>
<dbReference type="InterPro" id="IPR011330">
    <property type="entry name" value="Glyco_hydro/deAcase_b/a-brl"/>
</dbReference>